<dbReference type="OrthoDB" id="2153847at2759"/>
<dbReference type="InParanoid" id="A0A4Q1BQ51"/>
<dbReference type="VEuPathDB" id="FungiDB:TREMEDRAFT_29844"/>
<evidence type="ECO:0000256" key="1">
    <source>
        <dbReference type="SAM" id="MobiDB-lite"/>
    </source>
</evidence>
<protein>
    <submittedName>
        <fullName evidence="3">Uncharacterized protein</fullName>
    </submittedName>
</protein>
<evidence type="ECO:0000313" key="3">
    <source>
        <dbReference type="EMBL" id="RXK39980.1"/>
    </source>
</evidence>
<feature type="region of interest" description="Disordered" evidence="1">
    <location>
        <begin position="395"/>
        <end position="432"/>
    </location>
</feature>
<dbReference type="Proteomes" id="UP000289152">
    <property type="component" value="Unassembled WGS sequence"/>
</dbReference>
<comment type="caution">
    <text evidence="3">The sequence shown here is derived from an EMBL/GenBank/DDBJ whole genome shotgun (WGS) entry which is preliminary data.</text>
</comment>
<gene>
    <name evidence="3" type="ORF">M231_02775</name>
</gene>
<reference evidence="3 4" key="1">
    <citation type="submission" date="2016-06" db="EMBL/GenBank/DDBJ databases">
        <title>Evolution of pathogenesis and genome organization in the Tremellales.</title>
        <authorList>
            <person name="Cuomo C."/>
            <person name="Litvintseva A."/>
            <person name="Heitman J."/>
            <person name="Chen Y."/>
            <person name="Sun S."/>
            <person name="Springer D."/>
            <person name="Dromer F."/>
            <person name="Young S."/>
            <person name="Zeng Q."/>
            <person name="Chapman S."/>
            <person name="Gujja S."/>
            <person name="Saif S."/>
            <person name="Birren B."/>
        </authorList>
    </citation>
    <scope>NUCLEOTIDE SEQUENCE [LARGE SCALE GENOMIC DNA]</scope>
    <source>
        <strain evidence="3 4">ATCC 28783</strain>
    </source>
</reference>
<organism evidence="3 4">
    <name type="scientific">Tremella mesenterica</name>
    <name type="common">Jelly fungus</name>
    <dbReference type="NCBI Taxonomy" id="5217"/>
    <lineage>
        <taxon>Eukaryota</taxon>
        <taxon>Fungi</taxon>
        <taxon>Dikarya</taxon>
        <taxon>Basidiomycota</taxon>
        <taxon>Agaricomycotina</taxon>
        <taxon>Tremellomycetes</taxon>
        <taxon>Tremellales</taxon>
        <taxon>Tremellaceae</taxon>
        <taxon>Tremella</taxon>
    </lineage>
</organism>
<feature type="chain" id="PRO_5020457063" evidence="2">
    <location>
        <begin position="21"/>
        <end position="550"/>
    </location>
</feature>
<dbReference type="EMBL" id="SDIL01000024">
    <property type="protein sequence ID" value="RXK39980.1"/>
    <property type="molecule type" value="Genomic_DNA"/>
</dbReference>
<proteinExistence type="predicted"/>
<dbReference type="AlphaFoldDB" id="A0A4Q1BQ51"/>
<accession>A0A4Q1BQ51</accession>
<feature type="compositionally biased region" description="Low complexity" evidence="1">
    <location>
        <begin position="423"/>
        <end position="432"/>
    </location>
</feature>
<feature type="signal peptide" evidence="2">
    <location>
        <begin position="1"/>
        <end position="20"/>
    </location>
</feature>
<dbReference type="STRING" id="5217.A0A4Q1BQ51"/>
<evidence type="ECO:0000256" key="2">
    <source>
        <dbReference type="SAM" id="SignalP"/>
    </source>
</evidence>
<keyword evidence="2" id="KW-0732">Signal</keyword>
<keyword evidence="4" id="KW-1185">Reference proteome</keyword>
<name>A0A4Q1BQ51_TREME</name>
<sequence>MYSLTHLLAILPLLVTLGGAQPVKTSFKREVPQEHSHEQFLTTVRASLNVNNPLGIKDVVFGLLGNAAASAGQGQVTDTDCLQQATADQAFTNAKAANDVAGMTAALIYRALERNTGAVGQASVLWSSTFLTNPSAAITQHQDPASANAAATNKQIVLELAKQIASIGGNPQDAIKSGTFAPGVIGDPTGAGKTCDVANDPTGCIFTQNLLVPDATPDEIDAAVSAAGLSNVASNSTSTASNLVSDACAANGTCSAGQRRRRALPTKRQNAGIDVGPCTDFSMTFAAGFDNRGAEESFEPTDTTNFAHGSALNPDIIAKFMCDTFVNQCAKSASTRDTCATVEADLLTKLNDGTLQKDQSYADAWLAGLESAFGITSTGTGSGSAAASSADASSAADDASTAAEDDCVDDTVPEDCEDDTSDDSTATTTSSTDAATAAVTAATTTAAAAATSDATTTAAAAAATGSVAVGTNVNTFTGALNGAQPVPVTFVGGERAFQVNGDTFVNKSAAIQRACSVQNNACADAFNSKKGTSSVADCNAQEQKCEAQSA</sequence>
<feature type="compositionally biased region" description="Acidic residues" evidence="1">
    <location>
        <begin position="403"/>
        <end position="422"/>
    </location>
</feature>
<evidence type="ECO:0000313" key="4">
    <source>
        <dbReference type="Proteomes" id="UP000289152"/>
    </source>
</evidence>